<dbReference type="InterPro" id="IPR005801">
    <property type="entry name" value="ADC_synthase"/>
</dbReference>
<dbReference type="InterPro" id="IPR043131">
    <property type="entry name" value="BCAT-like_N"/>
</dbReference>
<feature type="domain" description="Chorismate-utilising enzyme C-terminal" evidence="1">
    <location>
        <begin position="117"/>
        <end position="371"/>
    </location>
</feature>
<sequence>MVSTKVPFLHFEFANVEGKKHPVIFSDPLRIIQIHSVKEIIPALREIEHEVSKGFYAAGYLSYEAAPAFDPAFSVKEGGKMPLLWFGLFREPASLCSLPQSDGTFTVSNWEPDTSLNSYNHCVQAVRDAIERGDTYQVNYTMRLRAKFSGDDLGFYRKLSRAQNSNYSAYLNTGRFRVLSASPELFFRWDGETITTRPMKGTIKRGRWPQEDLRHRRWLEQSEKNRAENMMIVDLLRNDLGRVAEKGSVQVTGLCEVERYPTVYQMTSTIKAATNDHITLRDILSALFPCGSITGAPKVSTMNIIADLESSPREVYCGAIGYITPQGEAIFNVPIRTTVIDTETGIAEYGVGGGITWDSTAEGEYEEVLTKAVLLTEEHPEFQLLESLRLENGKYWLLERHLQRLQASADYFQFHVCPAKVQKSLSEYARMYPEDVYKVRLLVSKEGTIRVEGQPVKPIGDACPVALASEPISGQNRFLYHKTTNRGMYESQRRKHPNVFDVLLWNEAGELTEFTIGNLVVEMNGKKFTPSQECGLLAGTLRAELLDSGEIEERVLTLDDLKTIDSIWLINSVRGWVPVRLLKQTVSSDSLTPSPV</sequence>
<dbReference type="AlphaFoldDB" id="A0A7W1WTC2"/>
<name>A0A7W1WTC2_9BACL</name>
<dbReference type="SUPFAM" id="SSF56752">
    <property type="entry name" value="D-aminoacid aminotransferase-like PLP-dependent enzymes"/>
    <property type="match status" value="1"/>
</dbReference>
<dbReference type="Proteomes" id="UP000535491">
    <property type="component" value="Unassembled WGS sequence"/>
</dbReference>
<dbReference type="SUPFAM" id="SSF56322">
    <property type="entry name" value="ADC synthase"/>
    <property type="match status" value="1"/>
</dbReference>
<accession>A0A7W1WTC2</accession>
<dbReference type="GO" id="GO:0046820">
    <property type="term" value="F:4-amino-4-deoxychorismate synthase activity"/>
    <property type="evidence" value="ECO:0007669"/>
    <property type="project" value="UniProtKB-EC"/>
</dbReference>
<dbReference type="GO" id="GO:0000162">
    <property type="term" value="P:L-tryptophan biosynthetic process"/>
    <property type="evidence" value="ECO:0007669"/>
    <property type="project" value="TreeGrafter"/>
</dbReference>
<dbReference type="Pfam" id="PF01063">
    <property type="entry name" value="Aminotran_4"/>
    <property type="match status" value="1"/>
</dbReference>
<evidence type="ECO:0000259" key="1">
    <source>
        <dbReference type="Pfam" id="PF00425"/>
    </source>
</evidence>
<proteinExistence type="predicted"/>
<protein>
    <submittedName>
        <fullName evidence="2">Aminodeoxychorismate synthase component I</fullName>
        <ecNumber evidence="2">2.6.1.85</ecNumber>
    </submittedName>
</protein>
<evidence type="ECO:0000313" key="3">
    <source>
        <dbReference type="Proteomes" id="UP000535491"/>
    </source>
</evidence>
<dbReference type="GO" id="GO:0009396">
    <property type="term" value="P:folic acid-containing compound biosynthetic process"/>
    <property type="evidence" value="ECO:0007669"/>
    <property type="project" value="InterPro"/>
</dbReference>
<dbReference type="RefSeq" id="WP_181753354.1">
    <property type="nucleotide sequence ID" value="NZ_JACEIQ010000017.1"/>
</dbReference>
<dbReference type="EC" id="2.6.1.85" evidence="2"/>
<dbReference type="NCBIfam" id="TIGR00553">
    <property type="entry name" value="pabB"/>
    <property type="match status" value="1"/>
</dbReference>
<dbReference type="Pfam" id="PF00425">
    <property type="entry name" value="Chorismate_bind"/>
    <property type="match status" value="1"/>
</dbReference>
<keyword evidence="2" id="KW-0808">Transferase</keyword>
<comment type="caution">
    <text evidence="2">The sequence shown here is derived from an EMBL/GenBank/DDBJ whole genome shotgun (WGS) entry which is preliminary data.</text>
</comment>
<dbReference type="InterPro" id="IPR015890">
    <property type="entry name" value="Chorismate_C"/>
</dbReference>
<dbReference type="Gene3D" id="3.20.10.10">
    <property type="entry name" value="D-amino Acid Aminotransferase, subunit A, domain 2"/>
    <property type="match status" value="1"/>
</dbReference>
<organism evidence="2 3">
    <name type="scientific">Paenactinomyces guangxiensis</name>
    <dbReference type="NCBI Taxonomy" id="1490290"/>
    <lineage>
        <taxon>Bacteria</taxon>
        <taxon>Bacillati</taxon>
        <taxon>Bacillota</taxon>
        <taxon>Bacilli</taxon>
        <taxon>Bacillales</taxon>
        <taxon>Thermoactinomycetaceae</taxon>
        <taxon>Paenactinomyces</taxon>
    </lineage>
</organism>
<dbReference type="InterPro" id="IPR043132">
    <property type="entry name" value="BCAT-like_C"/>
</dbReference>
<dbReference type="EMBL" id="JACEIQ010000017">
    <property type="protein sequence ID" value="MBA4495667.1"/>
    <property type="molecule type" value="Genomic_DNA"/>
</dbReference>
<dbReference type="PANTHER" id="PTHR11236:SF50">
    <property type="entry name" value="AMINODEOXYCHORISMATE SYNTHASE COMPONENT 1"/>
    <property type="match status" value="1"/>
</dbReference>
<dbReference type="InterPro" id="IPR005802">
    <property type="entry name" value="ADC_synth_comp_1"/>
</dbReference>
<keyword evidence="3" id="KW-1185">Reference proteome</keyword>
<evidence type="ECO:0000313" key="2">
    <source>
        <dbReference type="EMBL" id="MBA4495667.1"/>
    </source>
</evidence>
<gene>
    <name evidence="2" type="primary">pabB</name>
    <name evidence="2" type="ORF">H1191_15335</name>
</gene>
<dbReference type="Gene3D" id="3.30.470.10">
    <property type="match status" value="1"/>
</dbReference>
<dbReference type="PRINTS" id="PR00095">
    <property type="entry name" value="ANTSNTHASEI"/>
</dbReference>
<dbReference type="InterPro" id="IPR001544">
    <property type="entry name" value="Aminotrans_IV"/>
</dbReference>
<keyword evidence="2" id="KW-0032">Aminotransferase</keyword>
<reference evidence="2 3" key="1">
    <citation type="submission" date="2020-07" db="EMBL/GenBank/DDBJ databases">
        <authorList>
            <person name="Feng H."/>
        </authorList>
    </citation>
    <scope>NUCLEOTIDE SEQUENCE [LARGE SCALE GENOMIC DNA]</scope>
    <source>
        <strain evidence="3">s-10</strain>
    </source>
</reference>
<dbReference type="Gene3D" id="3.60.120.10">
    <property type="entry name" value="Anthranilate synthase"/>
    <property type="match status" value="1"/>
</dbReference>
<dbReference type="InterPro" id="IPR036038">
    <property type="entry name" value="Aminotransferase-like"/>
</dbReference>
<dbReference type="InterPro" id="IPR019999">
    <property type="entry name" value="Anth_synth_I-like"/>
</dbReference>
<dbReference type="PANTHER" id="PTHR11236">
    <property type="entry name" value="AMINOBENZOATE/ANTHRANILATE SYNTHASE"/>
    <property type="match status" value="1"/>
</dbReference>